<evidence type="ECO:0000313" key="3">
    <source>
        <dbReference type="Proteomes" id="UP000031036"/>
    </source>
</evidence>
<feature type="domain" description="Integrator complex subunit 5 C-terminal" evidence="1">
    <location>
        <begin position="6"/>
        <end position="133"/>
    </location>
</feature>
<dbReference type="EMBL" id="JPKZ01003059">
    <property type="protein sequence ID" value="KHN73769.1"/>
    <property type="molecule type" value="Genomic_DNA"/>
</dbReference>
<dbReference type="Proteomes" id="UP000031036">
    <property type="component" value="Unassembled WGS sequence"/>
</dbReference>
<dbReference type="PANTHER" id="PTHR31697:SF2">
    <property type="entry name" value="INTEGRATOR COMPLEX SUBUNIT 5"/>
    <property type="match status" value="1"/>
</dbReference>
<reference evidence="2 3" key="1">
    <citation type="submission" date="2014-11" db="EMBL/GenBank/DDBJ databases">
        <title>Genetic blueprint of the zoonotic pathogen Toxocara canis.</title>
        <authorList>
            <person name="Zhu X.-Q."/>
            <person name="Korhonen P.K."/>
            <person name="Cai H."/>
            <person name="Young N.D."/>
            <person name="Nejsum P."/>
            <person name="von Samson-Himmelstjerna G."/>
            <person name="Boag P.R."/>
            <person name="Tan P."/>
            <person name="Li Q."/>
            <person name="Min J."/>
            <person name="Yang Y."/>
            <person name="Wang X."/>
            <person name="Fang X."/>
            <person name="Hall R.S."/>
            <person name="Hofmann A."/>
            <person name="Sternberg P.W."/>
            <person name="Jex A.R."/>
            <person name="Gasser R.B."/>
        </authorList>
    </citation>
    <scope>NUCLEOTIDE SEQUENCE [LARGE SCALE GENOMIC DNA]</scope>
    <source>
        <strain evidence="2">PN_DK_2014</strain>
    </source>
</reference>
<protein>
    <recommendedName>
        <fullName evidence="1">Integrator complex subunit 5 C-terminal domain-containing protein</fullName>
    </recommendedName>
</protein>
<keyword evidence="3" id="KW-1185">Reference proteome</keyword>
<sequence length="273" mass="31093">MLFIECATRFAGSANVDDKFFPLLSVYKQIAITLTDRICKEGLAWSFVWGEWELEREAAHRYIAVANTVSDVCFVWSMMSAIAEVHPCLWYCIPLLKAVLASVMIQFENSPSQKSSPPKKLLDTLDRWFLLARKAVLASVMIQFENSPSQKSSPPKKLLDTLDRWFLLARKGKVLPAQMTIFFDVITGVTYREGFLILLDLWRYFQSVVNMHTITAFNEALERSSGVAPLKPIKGDVTRFMDSCRLVIQRNIARLGYLFPLLMAEEAPEPVVE</sequence>
<dbReference type="GO" id="GO:0032039">
    <property type="term" value="C:integrator complex"/>
    <property type="evidence" value="ECO:0007669"/>
    <property type="project" value="InterPro"/>
</dbReference>
<dbReference type="PANTHER" id="PTHR31697">
    <property type="entry name" value="INTEGRATOR COMPLEX SUBUNIT 5"/>
    <property type="match status" value="1"/>
</dbReference>
<accession>A0A0B2UX54</accession>
<comment type="caution">
    <text evidence="2">The sequence shown here is derived from an EMBL/GenBank/DDBJ whole genome shotgun (WGS) entry which is preliminary data.</text>
</comment>
<organism evidence="2 3">
    <name type="scientific">Toxocara canis</name>
    <name type="common">Canine roundworm</name>
    <dbReference type="NCBI Taxonomy" id="6265"/>
    <lineage>
        <taxon>Eukaryota</taxon>
        <taxon>Metazoa</taxon>
        <taxon>Ecdysozoa</taxon>
        <taxon>Nematoda</taxon>
        <taxon>Chromadorea</taxon>
        <taxon>Rhabditida</taxon>
        <taxon>Spirurina</taxon>
        <taxon>Ascaridomorpha</taxon>
        <taxon>Ascaridoidea</taxon>
        <taxon>Toxocaridae</taxon>
        <taxon>Toxocara</taxon>
    </lineage>
</organism>
<dbReference type="STRING" id="6265.A0A0B2UX54"/>
<feature type="domain" description="Integrator complex subunit 5 C-terminal" evidence="1">
    <location>
        <begin position="134"/>
        <end position="255"/>
    </location>
</feature>
<evidence type="ECO:0000313" key="2">
    <source>
        <dbReference type="EMBL" id="KHN73769.1"/>
    </source>
</evidence>
<dbReference type="Pfam" id="PF14838">
    <property type="entry name" value="INTS5_C"/>
    <property type="match status" value="2"/>
</dbReference>
<evidence type="ECO:0000259" key="1">
    <source>
        <dbReference type="Pfam" id="PF14838"/>
    </source>
</evidence>
<dbReference type="OrthoDB" id="69088at2759"/>
<gene>
    <name evidence="2" type="ORF">Tcan_18444</name>
</gene>
<dbReference type="InterPro" id="IPR029444">
    <property type="entry name" value="INTS5_C"/>
</dbReference>
<name>A0A0B2UX54_TOXCA</name>
<proteinExistence type="predicted"/>
<dbReference type="InterPro" id="IPR040316">
    <property type="entry name" value="INTS5"/>
</dbReference>
<dbReference type="GO" id="GO:0034472">
    <property type="term" value="P:snRNA 3'-end processing"/>
    <property type="evidence" value="ECO:0007669"/>
    <property type="project" value="TreeGrafter"/>
</dbReference>
<dbReference type="AlphaFoldDB" id="A0A0B2UX54"/>